<protein>
    <submittedName>
        <fullName evidence="2">DUF3102 domain-containing protein</fullName>
    </submittedName>
</protein>
<feature type="region of interest" description="Disordered" evidence="1">
    <location>
        <begin position="1"/>
        <end position="27"/>
    </location>
</feature>
<evidence type="ECO:0000313" key="2">
    <source>
        <dbReference type="EMBL" id="XCG54926.1"/>
    </source>
</evidence>
<feature type="compositionally biased region" description="Basic residues" evidence="1">
    <location>
        <begin position="15"/>
        <end position="27"/>
    </location>
</feature>
<dbReference type="RefSeq" id="WP_353642933.1">
    <property type="nucleotide sequence ID" value="NZ_CP159249.1"/>
</dbReference>
<proteinExistence type="predicted"/>
<reference evidence="2" key="1">
    <citation type="submission" date="2024-06" db="EMBL/GenBank/DDBJ databases">
        <title>Mesorhizobium karijinii sp. nov., a symbiont of the iconic Swainsona formosa from arid Australia.</title>
        <authorList>
            <person name="Hill Y.J."/>
            <person name="Watkin E.L.J."/>
            <person name="O'Hara G.W."/>
            <person name="Terpolilli J."/>
            <person name="Tye M.L."/>
            <person name="Kohlmeier M.G."/>
        </authorList>
    </citation>
    <scope>NUCLEOTIDE SEQUENCE</scope>
    <source>
        <strain evidence="2">WSM2239</strain>
    </source>
</reference>
<gene>
    <name evidence="2" type="ORF">ABVK49_27080</name>
</gene>
<accession>A0AAU8D6P3</accession>
<organism evidence="2">
    <name type="scientific">Mesorhizobium sp. WSM2239</name>
    <dbReference type="NCBI Taxonomy" id="3228852"/>
    <lineage>
        <taxon>Bacteria</taxon>
        <taxon>Pseudomonadati</taxon>
        <taxon>Pseudomonadota</taxon>
        <taxon>Alphaproteobacteria</taxon>
        <taxon>Hyphomicrobiales</taxon>
        <taxon>Phyllobacteriaceae</taxon>
        <taxon>Mesorhizobium</taxon>
    </lineage>
</organism>
<name>A0AAU8D6P3_9HYPH</name>
<sequence length="89" mass="10247">MRRGDTRWSVPTPARSRRAVRPFRKGAHRTVKEKIEIGRHLIAKKAALPWGHFGPWLRESGLSPHMAHQCMAMARGERQQAEREPDRSA</sequence>
<dbReference type="EMBL" id="CP159249">
    <property type="protein sequence ID" value="XCG54926.1"/>
    <property type="molecule type" value="Genomic_DNA"/>
</dbReference>
<evidence type="ECO:0000256" key="1">
    <source>
        <dbReference type="SAM" id="MobiDB-lite"/>
    </source>
</evidence>
<dbReference type="AlphaFoldDB" id="A0AAU8D6P3"/>